<evidence type="ECO:0000313" key="8">
    <source>
        <dbReference type="Proteomes" id="UP000000417"/>
    </source>
</evidence>
<dbReference type="EMBL" id="AP006840">
    <property type="protein sequence ID" value="BAD42241.1"/>
    <property type="molecule type" value="Genomic_DNA"/>
</dbReference>
<keyword evidence="8" id="KW-1185">Reference proteome</keyword>
<dbReference type="PANTHER" id="PTHR43277">
    <property type="entry name" value="ARGININE DECARBOXYLASE"/>
    <property type="match status" value="1"/>
</dbReference>
<feature type="domain" description="Orn/Lys/Arg decarboxylases family 1 pyridoxal-P attachment site" evidence="6">
    <location>
        <begin position="220"/>
        <end position="234"/>
    </location>
</feature>
<keyword evidence="3" id="KW-0210">Decarboxylase</keyword>
<dbReference type="KEGG" id="sth:STH3259"/>
<dbReference type="eggNOG" id="COG1982">
    <property type="taxonomic scope" value="Bacteria"/>
</dbReference>
<evidence type="ECO:0000256" key="2">
    <source>
        <dbReference type="ARBA" id="ARBA00010671"/>
    </source>
</evidence>
<dbReference type="Gene3D" id="3.40.640.10">
    <property type="entry name" value="Type I PLP-dependent aspartate aminotransferase-like (Major domain)"/>
    <property type="match status" value="1"/>
</dbReference>
<dbReference type="RefSeq" id="WP_011197372.1">
    <property type="nucleotide sequence ID" value="NC_006177.1"/>
</dbReference>
<dbReference type="Pfam" id="PF01276">
    <property type="entry name" value="OKR_DC_1"/>
    <property type="match status" value="1"/>
</dbReference>
<dbReference type="SUPFAM" id="SSF55904">
    <property type="entry name" value="Ornithine decarboxylase C-terminal domain"/>
    <property type="match status" value="1"/>
</dbReference>
<dbReference type="InterPro" id="IPR052357">
    <property type="entry name" value="Orn_Lys_Arg_decarboxylase-I"/>
</dbReference>
<dbReference type="AlphaFoldDB" id="Q67JA9"/>
<evidence type="ECO:0000256" key="4">
    <source>
        <dbReference type="ARBA" id="ARBA00022898"/>
    </source>
</evidence>
<dbReference type="Proteomes" id="UP000000417">
    <property type="component" value="Chromosome"/>
</dbReference>
<protein>
    <submittedName>
        <fullName evidence="7">Arginine/lysine/ornithine decarboxylases</fullName>
    </submittedName>
</protein>
<sequence length="469" mass="49804">MAEEQARTPLFSALREYVARVRAPLHVPGHKMGRAAPSAWREFLGPNALAIDLTEAPGLDDLHAPEGVIAEAQELAARAFGAWRSYFLVGGTTAGLHALILAACHPGEAIAVPRNAHRSVLGALILAGVRPHWVRVAFDPDLGIATGPVLTSLEEALSGAAAAVLVHPTYYGIAGDTAAAIDLIHRAAVPALVDEAHGAHFPFHPALPPSALELGADGVVQSLHKTGGSLTQSSLCHLGHGSRIAPERLQEMLRLVQSTSPSYLLMASLDLARRELALGGREAWGRALELAHEAKRRIDALPGLRVRPTDDPTKLLIDVRGRSISGFRAAERLWEEAGVAVEASGLTYVLAVLSPGDSREQIDALVAGLERLSSEGDVPALPPEPPWPEVVLPPREAYLARKKAVPLRQARGRIAAELVAPYPPGIPVVAPGERLTADVLDYLRRAADAGWHLQGPADPALRSIQVVEE</sequence>
<dbReference type="PROSITE" id="PS00703">
    <property type="entry name" value="OKR_DC_1"/>
    <property type="match status" value="1"/>
</dbReference>
<dbReference type="InterPro" id="IPR000310">
    <property type="entry name" value="Orn/Lys/Arg_deCO2ase_major_dom"/>
</dbReference>
<dbReference type="InterPro" id="IPR015424">
    <property type="entry name" value="PyrdxlP-dep_Trfase"/>
</dbReference>
<reference evidence="7 8" key="1">
    <citation type="journal article" date="2004" name="Nucleic Acids Res.">
        <title>Genome sequence of Symbiobacterium thermophilum, an uncultivable bacterium that depends on microbial commensalism.</title>
        <authorList>
            <person name="Ueda K."/>
            <person name="Yamashita A."/>
            <person name="Ishikawa J."/>
            <person name="Shimada M."/>
            <person name="Watsuji T."/>
            <person name="Morimura K."/>
            <person name="Ikeda H."/>
            <person name="Hattori M."/>
            <person name="Beppu T."/>
        </authorList>
    </citation>
    <scope>NUCLEOTIDE SEQUENCE [LARGE SCALE GENOMIC DNA]</scope>
    <source>
        <strain evidence="8">T / IAM 14863</strain>
    </source>
</reference>
<evidence type="ECO:0000259" key="6">
    <source>
        <dbReference type="PROSITE" id="PS00703"/>
    </source>
</evidence>
<evidence type="ECO:0000256" key="5">
    <source>
        <dbReference type="ARBA" id="ARBA00023239"/>
    </source>
</evidence>
<dbReference type="InterPro" id="IPR036633">
    <property type="entry name" value="Prn/Lys/Arg_de-COase_C_sf"/>
</dbReference>
<dbReference type="HOGENOM" id="CLU_025925_2_0_9"/>
<dbReference type="PANTHER" id="PTHR43277:SF4">
    <property type="entry name" value="ARGININE DECARBOXYLASE"/>
    <property type="match status" value="1"/>
</dbReference>
<keyword evidence="4" id="KW-0663">Pyridoxal phosphate</keyword>
<keyword evidence="5" id="KW-0456">Lyase</keyword>
<dbReference type="SUPFAM" id="SSF53383">
    <property type="entry name" value="PLP-dependent transferases"/>
    <property type="match status" value="1"/>
</dbReference>
<evidence type="ECO:0000256" key="1">
    <source>
        <dbReference type="ARBA" id="ARBA00001933"/>
    </source>
</evidence>
<name>Q67JA9_SYMTH</name>
<dbReference type="InterPro" id="IPR008286">
    <property type="entry name" value="Prn/Lys/Arg_de-COase_C"/>
</dbReference>
<dbReference type="InterPro" id="IPR015421">
    <property type="entry name" value="PyrdxlP-dep_Trfase_major"/>
</dbReference>
<dbReference type="GO" id="GO:0016831">
    <property type="term" value="F:carboxy-lyase activity"/>
    <property type="evidence" value="ECO:0007669"/>
    <property type="project" value="UniProtKB-KW"/>
</dbReference>
<dbReference type="STRING" id="292459.STH3259"/>
<comment type="cofactor">
    <cofactor evidence="1">
        <name>pyridoxal 5'-phosphate</name>
        <dbReference type="ChEBI" id="CHEBI:597326"/>
    </cofactor>
</comment>
<evidence type="ECO:0000313" key="7">
    <source>
        <dbReference type="EMBL" id="BAD42241.1"/>
    </source>
</evidence>
<organism evidence="7 8">
    <name type="scientific">Symbiobacterium thermophilum (strain DSM 24528 / JCM 14929 / IAM 14863 / T)</name>
    <dbReference type="NCBI Taxonomy" id="292459"/>
    <lineage>
        <taxon>Bacteria</taxon>
        <taxon>Bacillati</taxon>
        <taxon>Bacillota</taxon>
        <taxon>Clostridia</taxon>
        <taxon>Eubacteriales</taxon>
        <taxon>Symbiobacteriaceae</taxon>
        <taxon>Symbiobacterium</taxon>
    </lineage>
</organism>
<evidence type="ECO:0000256" key="3">
    <source>
        <dbReference type="ARBA" id="ARBA00022793"/>
    </source>
</evidence>
<gene>
    <name evidence="7" type="ordered locus">STH3259</name>
</gene>
<comment type="similarity">
    <text evidence="2">Belongs to the Orn/Lys/Arg decarboxylase class-I family.</text>
</comment>
<dbReference type="CDD" id="cd00615">
    <property type="entry name" value="Orn_deC_like"/>
    <property type="match status" value="1"/>
</dbReference>
<dbReference type="Pfam" id="PF03711">
    <property type="entry name" value="OKR_DC_1_C"/>
    <property type="match status" value="1"/>
</dbReference>
<proteinExistence type="inferred from homology"/>
<accession>Q67JA9</accession>
<dbReference type="Gene3D" id="3.90.100.10">
    <property type="entry name" value="Orn/Lys/Arg decarboxylase, C-terminal domain"/>
    <property type="match status" value="1"/>
</dbReference>
<dbReference type="OrthoDB" id="9815233at2"/>